<dbReference type="AlphaFoldDB" id="A0A933E8V9"/>
<accession>A0A933E8V9</accession>
<name>A0A933E8V9_UNCTE</name>
<reference evidence="1" key="1">
    <citation type="submission" date="2020-07" db="EMBL/GenBank/DDBJ databases">
        <title>Huge and variable diversity of episymbiotic CPR bacteria and DPANN archaea in groundwater ecosystems.</title>
        <authorList>
            <person name="He C.Y."/>
            <person name="Keren R."/>
            <person name="Whittaker M."/>
            <person name="Farag I.F."/>
            <person name="Doudna J."/>
            <person name="Cate J.H.D."/>
            <person name="Banfield J.F."/>
        </authorList>
    </citation>
    <scope>NUCLEOTIDE SEQUENCE</scope>
    <source>
        <strain evidence="1">NC_groundwater_1370_Ag_S-0.2um_69_93</strain>
    </source>
</reference>
<comment type="caution">
    <text evidence="1">The sequence shown here is derived from an EMBL/GenBank/DDBJ whole genome shotgun (WGS) entry which is preliminary data.</text>
</comment>
<evidence type="ECO:0000313" key="1">
    <source>
        <dbReference type="EMBL" id="MBI4250960.1"/>
    </source>
</evidence>
<sequence>MQQKGKDVVFFDPDNGLEVPSVEGHVWQKKKKGPKYVFWDEICPFWSRGQSIVVYQQMVRNRGESRDQIASRKKEVKEKLRGCKNIHALLFHRGTARAFFVIPAGSHRKIIESRLSRFREGPWGEHFYD</sequence>
<evidence type="ECO:0000313" key="2">
    <source>
        <dbReference type="Proteomes" id="UP000752292"/>
    </source>
</evidence>
<dbReference type="Proteomes" id="UP000752292">
    <property type="component" value="Unassembled WGS sequence"/>
</dbReference>
<organism evidence="1 2">
    <name type="scientific">Tectimicrobiota bacterium</name>
    <dbReference type="NCBI Taxonomy" id="2528274"/>
    <lineage>
        <taxon>Bacteria</taxon>
        <taxon>Pseudomonadati</taxon>
        <taxon>Nitrospinota/Tectimicrobiota group</taxon>
        <taxon>Candidatus Tectimicrobiota</taxon>
    </lineage>
</organism>
<dbReference type="EMBL" id="JACQRX010000034">
    <property type="protein sequence ID" value="MBI4250960.1"/>
    <property type="molecule type" value="Genomic_DNA"/>
</dbReference>
<gene>
    <name evidence="1" type="ORF">HY618_00740</name>
</gene>
<protein>
    <submittedName>
        <fullName evidence="1">Uncharacterized protein</fullName>
    </submittedName>
</protein>
<proteinExistence type="predicted"/>